<dbReference type="NCBIfam" id="TIGR00762">
    <property type="entry name" value="DegV"/>
    <property type="match status" value="1"/>
</dbReference>
<evidence type="ECO:0000256" key="1">
    <source>
        <dbReference type="ARBA" id="ARBA00023121"/>
    </source>
</evidence>
<dbReference type="AlphaFoldDB" id="A0A9E2BFB5"/>
<dbReference type="Proteomes" id="UP000811545">
    <property type="component" value="Unassembled WGS sequence"/>
</dbReference>
<dbReference type="PANTHER" id="PTHR33434:SF2">
    <property type="entry name" value="FATTY ACID-BINDING PROTEIN TM_1468"/>
    <property type="match status" value="1"/>
</dbReference>
<evidence type="ECO:0000313" key="2">
    <source>
        <dbReference type="EMBL" id="MBT9144467.1"/>
    </source>
</evidence>
<proteinExistence type="predicted"/>
<name>A0A9E2BFB5_PSYF1</name>
<dbReference type="EMBL" id="QLTW01000009">
    <property type="protein sequence ID" value="MBT9144467.1"/>
    <property type="molecule type" value="Genomic_DNA"/>
</dbReference>
<gene>
    <name evidence="2" type="ORF">DDT42_00308</name>
</gene>
<dbReference type="Gene3D" id="3.40.50.10170">
    <property type="match status" value="1"/>
</dbReference>
<dbReference type="InterPro" id="IPR050270">
    <property type="entry name" value="DegV_domain_contain"/>
</dbReference>
<reference evidence="2 3" key="1">
    <citation type="journal article" date="2021" name="bioRxiv">
        <title>Unique metabolic strategies in Hadean analogues reveal hints for primordial physiology.</title>
        <authorList>
            <person name="Nobu M.K."/>
            <person name="Nakai R."/>
            <person name="Tamazawa S."/>
            <person name="Mori H."/>
            <person name="Toyoda A."/>
            <person name="Ijiri A."/>
            <person name="Suzuki S."/>
            <person name="Kurokawa K."/>
            <person name="Kamagata Y."/>
            <person name="Tamaki H."/>
        </authorList>
    </citation>
    <scope>NUCLEOTIDE SEQUENCE [LARGE SCALE GENOMIC DNA]</scope>
    <source>
        <strain evidence="2">BS525</strain>
    </source>
</reference>
<keyword evidence="1" id="KW-0446">Lipid-binding</keyword>
<dbReference type="Pfam" id="PF02645">
    <property type="entry name" value="DegV"/>
    <property type="match status" value="1"/>
</dbReference>
<sequence length="285" mass="31346">MKGKIGLVTDGSCDLPLELTEKLGIEVVAVHVNTEEGEPILLKERPFYEFLRTFKKRLFTSQPSVGQFVTAYEKVSEIYSSIISIHLTAARSGTFQSAVIAKESLPRVDISIIDSKSTSLGLGMLVLEAQKHINLGKKKEEIIEIINSIIPRIKTYAVLDTLEFALKGGRVDGLKLFLGSLLNLKPILQVNNGIPMVIKTARGRKKVLDKAFNILIKDIEKSLKEWPQVRVGLAHADAQEAVKQIKERILSLIPDLDIMETYVGPVLGAHAGPDAIGLFLVPSTN</sequence>
<dbReference type="Gene3D" id="3.30.1180.10">
    <property type="match status" value="1"/>
</dbReference>
<dbReference type="SUPFAM" id="SSF82549">
    <property type="entry name" value="DAK1/DegV-like"/>
    <property type="match status" value="1"/>
</dbReference>
<organism evidence="2 3">
    <name type="scientific">Psychracetigena formicireducens</name>
    <dbReference type="NCBI Taxonomy" id="2986056"/>
    <lineage>
        <taxon>Bacteria</taxon>
        <taxon>Bacillati</taxon>
        <taxon>Candidatus Lithacetigenota</taxon>
        <taxon>Candidatus Psychracetigena</taxon>
    </lineage>
</organism>
<dbReference type="InterPro" id="IPR043168">
    <property type="entry name" value="DegV_C"/>
</dbReference>
<accession>A0A9E2BFB5</accession>
<dbReference type="GO" id="GO:0008289">
    <property type="term" value="F:lipid binding"/>
    <property type="evidence" value="ECO:0007669"/>
    <property type="project" value="UniProtKB-KW"/>
</dbReference>
<dbReference type="PANTHER" id="PTHR33434">
    <property type="entry name" value="DEGV DOMAIN-CONTAINING PROTEIN DR_1986-RELATED"/>
    <property type="match status" value="1"/>
</dbReference>
<evidence type="ECO:0000313" key="3">
    <source>
        <dbReference type="Proteomes" id="UP000811545"/>
    </source>
</evidence>
<dbReference type="PROSITE" id="PS51482">
    <property type="entry name" value="DEGV"/>
    <property type="match status" value="1"/>
</dbReference>
<protein>
    <submittedName>
        <fullName evidence="2">DegV domain-containing protein</fullName>
    </submittedName>
</protein>
<dbReference type="InterPro" id="IPR003797">
    <property type="entry name" value="DegV"/>
</dbReference>
<comment type="caution">
    <text evidence="2">The sequence shown here is derived from an EMBL/GenBank/DDBJ whole genome shotgun (WGS) entry which is preliminary data.</text>
</comment>